<feature type="domain" description="Multidrug resistance protein MdtA-like barrel-sandwich hybrid" evidence="2">
    <location>
        <begin position="69"/>
        <end position="264"/>
    </location>
</feature>
<accession>A0A1C3XF14</accession>
<dbReference type="PANTHER" id="PTHR30386:SF24">
    <property type="entry name" value="MULTIDRUG RESISTANCE EFFLUX PUMP"/>
    <property type="match status" value="1"/>
</dbReference>
<evidence type="ECO:0000259" key="2">
    <source>
        <dbReference type="Pfam" id="PF25917"/>
    </source>
</evidence>
<reference evidence="4 5" key="1">
    <citation type="submission" date="2016-08" db="EMBL/GenBank/DDBJ databases">
        <authorList>
            <person name="Seilhamer J.J."/>
        </authorList>
    </citation>
    <scope>NUCLEOTIDE SEQUENCE [LARGE SCALE GENOMIC DNA]</scope>
    <source>
        <strain evidence="4 5">P1-7</strain>
    </source>
</reference>
<dbReference type="Pfam" id="PF25954">
    <property type="entry name" value="Beta-barrel_RND_2"/>
    <property type="match status" value="1"/>
</dbReference>
<feature type="domain" description="CusB-like beta-barrel" evidence="3">
    <location>
        <begin position="270"/>
        <end position="364"/>
    </location>
</feature>
<dbReference type="InterPro" id="IPR050739">
    <property type="entry name" value="MFP"/>
</dbReference>
<keyword evidence="1" id="KW-0812">Transmembrane</keyword>
<dbReference type="InterPro" id="IPR058625">
    <property type="entry name" value="MdtA-like_BSH"/>
</dbReference>
<evidence type="ECO:0000259" key="3">
    <source>
        <dbReference type="Pfam" id="PF25954"/>
    </source>
</evidence>
<sequence>MAAPANSQASAPPSAAPETANLRALIVPATAIIIAFVAVGASSTRWDTWVATRSVQSTDDAAVYSDISAVSARVSGTVETISVEDYARVKAGDPIFSIDRKPYEVALRGAKARLAAVNAQLGDNDTQHTFQLTQIDVAIAQQQAAAAEEVEAEKELQRQTRLGIDGRVSTVQSFEKATAAQERALANLNVARANVAAQRVKLDVLARQRDILKANLDTAASDLAARELELGYTNVRAPVDGIVARRNAQVGNYVAAGTPLISIVPLPKIYILANYKENQLSMVHEGQSVDISVDLLPGTALHGTVSKISPATGSTFALLPADNATGNFTKVAQRLTVRIELDSDQPNFDRLRPGMSVTTRIATKGEDHV</sequence>
<dbReference type="InterPro" id="IPR058792">
    <property type="entry name" value="Beta-barrel_RND_2"/>
</dbReference>
<protein>
    <submittedName>
        <fullName evidence="4">Membrane fusion protein, multidrug efflux system</fullName>
    </submittedName>
</protein>
<dbReference type="EMBL" id="FMAF01000035">
    <property type="protein sequence ID" value="SCB50847.1"/>
    <property type="molecule type" value="Genomic_DNA"/>
</dbReference>
<dbReference type="SUPFAM" id="SSF111369">
    <property type="entry name" value="HlyD-like secretion proteins"/>
    <property type="match status" value="1"/>
</dbReference>
<evidence type="ECO:0000313" key="4">
    <source>
        <dbReference type="EMBL" id="SCB50847.1"/>
    </source>
</evidence>
<dbReference type="GO" id="GO:0055085">
    <property type="term" value="P:transmembrane transport"/>
    <property type="evidence" value="ECO:0007669"/>
    <property type="project" value="InterPro"/>
</dbReference>
<keyword evidence="1" id="KW-1133">Transmembrane helix</keyword>
<keyword evidence="1" id="KW-0472">Membrane</keyword>
<dbReference type="Pfam" id="PF25917">
    <property type="entry name" value="BSH_RND"/>
    <property type="match status" value="1"/>
</dbReference>
<dbReference type="AlphaFoldDB" id="A0A1C3XF14"/>
<dbReference type="Proteomes" id="UP000199205">
    <property type="component" value="Unassembled WGS sequence"/>
</dbReference>
<feature type="transmembrane region" description="Helical" evidence="1">
    <location>
        <begin position="20"/>
        <end position="39"/>
    </location>
</feature>
<dbReference type="Gene3D" id="2.40.30.170">
    <property type="match status" value="1"/>
</dbReference>
<proteinExistence type="predicted"/>
<gene>
    <name evidence="4" type="ORF">GA0061101_13520</name>
</gene>
<evidence type="ECO:0000256" key="1">
    <source>
        <dbReference type="SAM" id="Phobius"/>
    </source>
</evidence>
<dbReference type="PANTHER" id="PTHR30386">
    <property type="entry name" value="MEMBRANE FUSION SUBUNIT OF EMRAB-TOLC MULTIDRUG EFFLUX PUMP"/>
    <property type="match status" value="1"/>
</dbReference>
<dbReference type="Gene3D" id="2.40.50.100">
    <property type="match status" value="1"/>
</dbReference>
<evidence type="ECO:0000313" key="5">
    <source>
        <dbReference type="Proteomes" id="UP000199205"/>
    </source>
</evidence>
<organism evidence="4 5">
    <name type="scientific">Rhizobium lusitanum</name>
    <dbReference type="NCBI Taxonomy" id="293958"/>
    <lineage>
        <taxon>Bacteria</taxon>
        <taxon>Pseudomonadati</taxon>
        <taxon>Pseudomonadota</taxon>
        <taxon>Alphaproteobacteria</taxon>
        <taxon>Hyphomicrobiales</taxon>
        <taxon>Rhizobiaceae</taxon>
        <taxon>Rhizobium/Agrobacterium group</taxon>
        <taxon>Rhizobium</taxon>
    </lineage>
</organism>
<name>A0A1C3XF14_9HYPH</name>